<protein>
    <submittedName>
        <fullName evidence="7">Putative alcohol dehydrogenase AdhA</fullName>
        <ecNumber evidence="7">1.1.1.1</ecNumber>
    </submittedName>
</protein>
<dbReference type="InterPro" id="IPR002328">
    <property type="entry name" value="ADH_Zn_CS"/>
</dbReference>
<sequence length="327" mass="34928">MKAMIFEKLDKPLQLVERPDPTPGEGEVRVKIEACAVCRTDLHIVDGDLSEPKLPLVPGHEIVGIVDAVGPGVSADRIGHRVGIPWLGQTCGQCGYCRSDRENLCDHPLFTGYTRDGGFATHTVATSDFAFDLDPNADPIATSPLLCAGLIGWRSLRHAGEGKMIGIYGFGAAAHIITQICLWQGRAVYAFTRPGDTESQEFARSLGVTWVGGSDEPSPELIDAAIIFAPVGALVPAALAAVAKGGRVVCGGIHMSDIPQMRYRLIWGERELVSVANLTRQDAREFFPVARKAGVKTHTTVYPLDAANDALADLRSGRLNGAAVLVP</sequence>
<evidence type="ECO:0000313" key="8">
    <source>
        <dbReference type="Proteomes" id="UP000033187"/>
    </source>
</evidence>
<keyword evidence="8" id="KW-1185">Reference proteome</keyword>
<evidence type="ECO:0000256" key="5">
    <source>
        <dbReference type="ARBA" id="ARBA00023002"/>
    </source>
</evidence>
<dbReference type="Proteomes" id="UP000033187">
    <property type="component" value="Chromosome 1"/>
</dbReference>
<evidence type="ECO:0000256" key="4">
    <source>
        <dbReference type="ARBA" id="ARBA00022833"/>
    </source>
</evidence>
<dbReference type="Gene3D" id="3.90.180.10">
    <property type="entry name" value="Medium-chain alcohol dehydrogenases, catalytic domain"/>
    <property type="match status" value="1"/>
</dbReference>
<dbReference type="GO" id="GO:0005737">
    <property type="term" value="C:cytoplasm"/>
    <property type="evidence" value="ECO:0007669"/>
    <property type="project" value="TreeGrafter"/>
</dbReference>
<evidence type="ECO:0000256" key="3">
    <source>
        <dbReference type="ARBA" id="ARBA00022723"/>
    </source>
</evidence>
<dbReference type="SUPFAM" id="SSF51735">
    <property type="entry name" value="NAD(P)-binding Rossmann-fold domains"/>
    <property type="match status" value="1"/>
</dbReference>
<dbReference type="RefSeq" id="WP_046477989.1">
    <property type="nucleotide sequence ID" value="NZ_LN829118.1"/>
</dbReference>
<reference evidence="8" key="1">
    <citation type="submission" date="2015-02" db="EMBL/GenBank/DDBJ databases">
        <authorList>
            <person name="Chooi Y.-H."/>
        </authorList>
    </citation>
    <scope>NUCLEOTIDE SEQUENCE [LARGE SCALE GENOMIC DNA]</scope>
    <source>
        <strain evidence="8">strain Y</strain>
    </source>
</reference>
<dbReference type="Pfam" id="PF08240">
    <property type="entry name" value="ADH_N"/>
    <property type="match status" value="1"/>
</dbReference>
<dbReference type="KEGG" id="fil:BN1229_v1_1858"/>
<dbReference type="NCBIfam" id="TIGR02822">
    <property type="entry name" value="adh_fam_2"/>
    <property type="match status" value="1"/>
</dbReference>
<keyword evidence="3" id="KW-0479">Metal-binding</keyword>
<dbReference type="KEGG" id="fiy:BN1229_v1_1861"/>
<dbReference type="GO" id="GO:0008270">
    <property type="term" value="F:zinc ion binding"/>
    <property type="evidence" value="ECO:0007669"/>
    <property type="project" value="InterPro"/>
</dbReference>
<keyword evidence="5 7" id="KW-0560">Oxidoreductase</keyword>
<dbReference type="PROSITE" id="PS00059">
    <property type="entry name" value="ADH_ZINC"/>
    <property type="match status" value="1"/>
</dbReference>
<dbReference type="InterPro" id="IPR011032">
    <property type="entry name" value="GroES-like_sf"/>
</dbReference>
<dbReference type="InterPro" id="IPR036291">
    <property type="entry name" value="NAD(P)-bd_dom_sf"/>
</dbReference>
<name>A0A0D6JEN8_9HYPH</name>
<comment type="cofactor">
    <cofactor evidence="1">
        <name>Zn(2+)</name>
        <dbReference type="ChEBI" id="CHEBI:29105"/>
    </cofactor>
</comment>
<organism evidence="7 8">
    <name type="scientific">Candidatus Filomicrobium marinum</name>
    <dbReference type="NCBI Taxonomy" id="1608628"/>
    <lineage>
        <taxon>Bacteria</taxon>
        <taxon>Pseudomonadati</taxon>
        <taxon>Pseudomonadota</taxon>
        <taxon>Alphaproteobacteria</taxon>
        <taxon>Hyphomicrobiales</taxon>
        <taxon>Hyphomicrobiaceae</taxon>
        <taxon>Filomicrobium</taxon>
    </lineage>
</organism>
<proteinExistence type="inferred from homology"/>
<comment type="similarity">
    <text evidence="2">Belongs to the zinc-containing alcohol dehydrogenase family.</text>
</comment>
<evidence type="ECO:0000256" key="1">
    <source>
        <dbReference type="ARBA" id="ARBA00001947"/>
    </source>
</evidence>
<dbReference type="EC" id="1.1.1.1" evidence="7"/>
<dbReference type="OrthoDB" id="9809185at2"/>
<evidence type="ECO:0000259" key="6">
    <source>
        <dbReference type="Pfam" id="PF08240"/>
    </source>
</evidence>
<dbReference type="CDD" id="cd08298">
    <property type="entry name" value="CAD2"/>
    <property type="match status" value="1"/>
</dbReference>
<dbReference type="SUPFAM" id="SSF50129">
    <property type="entry name" value="GroES-like"/>
    <property type="match status" value="1"/>
</dbReference>
<dbReference type="GO" id="GO:0004022">
    <property type="term" value="F:alcohol dehydrogenase (NAD+) activity"/>
    <property type="evidence" value="ECO:0007669"/>
    <property type="project" value="UniProtKB-EC"/>
</dbReference>
<evidence type="ECO:0000313" key="7">
    <source>
        <dbReference type="EMBL" id="CPR18775.1"/>
    </source>
</evidence>
<gene>
    <name evidence="7" type="primary">adhA</name>
    <name evidence="7" type="ORF">YBN1229_v1_1861</name>
</gene>
<keyword evidence="4" id="KW-0862">Zinc</keyword>
<dbReference type="Gene3D" id="3.40.50.720">
    <property type="entry name" value="NAD(P)-binding Rossmann-like Domain"/>
    <property type="match status" value="1"/>
</dbReference>
<evidence type="ECO:0000256" key="2">
    <source>
        <dbReference type="ARBA" id="ARBA00008072"/>
    </source>
</evidence>
<dbReference type="AlphaFoldDB" id="A0A0D6JEN8"/>
<dbReference type="InterPro" id="IPR013154">
    <property type="entry name" value="ADH-like_N"/>
</dbReference>
<feature type="domain" description="Alcohol dehydrogenase-like N-terminal" evidence="6">
    <location>
        <begin position="24"/>
        <end position="132"/>
    </location>
</feature>
<dbReference type="PANTHER" id="PTHR42940">
    <property type="entry name" value="ALCOHOL DEHYDROGENASE 1-RELATED"/>
    <property type="match status" value="1"/>
</dbReference>
<dbReference type="InterPro" id="IPR014187">
    <property type="entry name" value="ADH_Zn_typ-2"/>
</dbReference>
<accession>A0A0D6JEN8</accession>
<dbReference type="PANTHER" id="PTHR42940:SF8">
    <property type="entry name" value="VACUOLAR PROTEIN SORTING-ASSOCIATED PROTEIN 11"/>
    <property type="match status" value="1"/>
</dbReference>
<dbReference type="EMBL" id="LN829119">
    <property type="protein sequence ID" value="CPR18775.1"/>
    <property type="molecule type" value="Genomic_DNA"/>
</dbReference>